<gene>
    <name evidence="2" type="ORF">Ami3637_15730</name>
</gene>
<dbReference type="EMBL" id="CP047591">
    <property type="protein sequence ID" value="QHI73631.1"/>
    <property type="molecule type" value="Genomic_DNA"/>
</dbReference>
<dbReference type="PANTHER" id="PTHR42956:SF1">
    <property type="entry name" value="NITROGENASE IRON-MOLYBDENUM COFACTOR BIOSYNTHESIS PROTEIN NIFE"/>
    <property type="match status" value="1"/>
</dbReference>
<evidence type="ECO:0000313" key="3">
    <source>
        <dbReference type="Proteomes" id="UP000463883"/>
    </source>
</evidence>
<organism evidence="2 3">
    <name type="scientific">Aminipila terrae</name>
    <dbReference type="NCBI Taxonomy" id="2697030"/>
    <lineage>
        <taxon>Bacteria</taxon>
        <taxon>Bacillati</taxon>
        <taxon>Bacillota</taxon>
        <taxon>Clostridia</taxon>
        <taxon>Peptostreptococcales</taxon>
        <taxon>Anaerovoracaceae</taxon>
        <taxon>Aminipila</taxon>
    </lineage>
</organism>
<dbReference type="RefSeq" id="WP_162363396.1">
    <property type="nucleotide sequence ID" value="NZ_CP047591.1"/>
</dbReference>
<dbReference type="AlphaFoldDB" id="A0A6P1MIS0"/>
<feature type="domain" description="Nitrogenase/oxidoreductase component 1" evidence="1">
    <location>
        <begin position="18"/>
        <end position="443"/>
    </location>
</feature>
<dbReference type="Pfam" id="PF00148">
    <property type="entry name" value="Oxidored_nitro"/>
    <property type="match status" value="1"/>
</dbReference>
<proteinExistence type="predicted"/>
<keyword evidence="3" id="KW-1185">Reference proteome</keyword>
<dbReference type="Gene3D" id="3.40.50.1980">
    <property type="entry name" value="Nitrogenase molybdenum iron protein domain"/>
    <property type="match status" value="2"/>
</dbReference>
<dbReference type="Proteomes" id="UP000463883">
    <property type="component" value="Chromosome"/>
</dbReference>
<evidence type="ECO:0000259" key="1">
    <source>
        <dbReference type="Pfam" id="PF00148"/>
    </source>
</evidence>
<dbReference type="SUPFAM" id="SSF53807">
    <property type="entry name" value="Helical backbone' metal receptor"/>
    <property type="match status" value="1"/>
</dbReference>
<name>A0A6P1MIS0_9FIRM</name>
<dbReference type="KEGG" id="amic:Ami3637_15730"/>
<dbReference type="PANTHER" id="PTHR42956">
    <property type="entry name" value="NITROGENASE IRON-MOLYBDENUM COFACTOR BIOSYNTHESIS PROTEIN NIFE"/>
    <property type="match status" value="1"/>
</dbReference>
<evidence type="ECO:0000313" key="2">
    <source>
        <dbReference type="EMBL" id="QHI73631.1"/>
    </source>
</evidence>
<sequence length="445" mass="50023">MNDYLKNITPDSFSGIVFGLEGIPKAIVLINGPTGCKFYHSATSDNQNTKQLELDPLNYPEKWYFGQPRVPCTYLDKRDYVYGSKNKIIEALTFFKKNMEFDIICIVNSPGASLIGDDLKGIAEEFCENIPCVFIQTPGYSKTVCEGFEYSLIQLFTQLLERGWIKKKAEKENHGSHLKKVVNLLGISIIHKHFEGDIQELKRLLNMCGIQVNAVLSCDLTLESLKEAGNADLNIVINPEYGLNIAAYLKQEFGTPYYLCEGMPVGFKAVEGFIKDICRFLETDHEGMEQFLEESEKARARAYIFLSRLNSLTGLPKGVPFAVEGNWSECYSYVTFLVEYFGMVAESISILNASYDPGNMQLKLREFLKLHSMEASLENNILETNSELVFASANTIAKLKLTELRFSGIEISLPTMGYVDVIPKTHIGIKGALLLIEQVINGMMF</sequence>
<protein>
    <submittedName>
        <fullName evidence="2">Oxidoreductase</fullName>
    </submittedName>
</protein>
<accession>A0A6P1MIS0</accession>
<dbReference type="GO" id="GO:0016491">
    <property type="term" value="F:oxidoreductase activity"/>
    <property type="evidence" value="ECO:0007669"/>
    <property type="project" value="InterPro"/>
</dbReference>
<dbReference type="InterPro" id="IPR000510">
    <property type="entry name" value="Nase/OxRdtase_comp1"/>
</dbReference>
<reference evidence="2 3" key="1">
    <citation type="submission" date="2020-01" db="EMBL/GenBank/DDBJ databases">
        <title>Genomic analysis of Aminipila sp. CBA3637.</title>
        <authorList>
            <person name="Kim Y.B."/>
            <person name="Roh S.W."/>
        </authorList>
    </citation>
    <scope>NUCLEOTIDE SEQUENCE [LARGE SCALE GENOMIC DNA]</scope>
    <source>
        <strain evidence="2 3">CBA3637</strain>
    </source>
</reference>
<dbReference type="InterPro" id="IPR049939">
    <property type="entry name" value="NifE-like"/>
</dbReference>